<keyword evidence="2" id="KW-1185">Reference proteome</keyword>
<proteinExistence type="predicted"/>
<name>A0A1M5X0R2_9BACT</name>
<organism evidence="1 2">
    <name type="scientific">Desulfofustis glycolicus DSM 9705</name>
    <dbReference type="NCBI Taxonomy" id="1121409"/>
    <lineage>
        <taxon>Bacteria</taxon>
        <taxon>Pseudomonadati</taxon>
        <taxon>Thermodesulfobacteriota</taxon>
        <taxon>Desulfobulbia</taxon>
        <taxon>Desulfobulbales</taxon>
        <taxon>Desulfocapsaceae</taxon>
        <taxon>Desulfofustis</taxon>
    </lineage>
</organism>
<evidence type="ECO:0000313" key="1">
    <source>
        <dbReference type="EMBL" id="SHH93320.1"/>
    </source>
</evidence>
<dbReference type="Proteomes" id="UP000184139">
    <property type="component" value="Unassembled WGS sequence"/>
</dbReference>
<protein>
    <submittedName>
        <fullName evidence="1">Uncharacterized protein</fullName>
    </submittedName>
</protein>
<reference evidence="1" key="1">
    <citation type="submission" date="2016-11" db="EMBL/GenBank/DDBJ databases">
        <authorList>
            <person name="Jaros S."/>
            <person name="Januszkiewicz K."/>
            <person name="Wedrychowicz H."/>
        </authorList>
    </citation>
    <scope>NUCLEOTIDE SEQUENCE [LARGE SCALE GENOMIC DNA]</scope>
    <source>
        <strain evidence="1">DSM 9705</strain>
    </source>
</reference>
<dbReference type="EMBL" id="FQXS01000016">
    <property type="protein sequence ID" value="SHH93320.1"/>
    <property type="molecule type" value="Genomic_DNA"/>
</dbReference>
<evidence type="ECO:0000313" key="2">
    <source>
        <dbReference type="Proteomes" id="UP000184139"/>
    </source>
</evidence>
<dbReference type="AlphaFoldDB" id="A0A1M5X0R2"/>
<gene>
    <name evidence="1" type="ORF">SAMN02745124_02650</name>
</gene>
<accession>A0A1M5X0R2</accession>
<sequence>MIDRVHYQLPYGPLGELLHRLVVRGTLERIFAFRRRELDRRFPA</sequence>
<dbReference type="RefSeq" id="WP_279626299.1">
    <property type="nucleotide sequence ID" value="NZ_FQXS01000016.1"/>
</dbReference>